<keyword evidence="1 2" id="KW-0808">Transferase</keyword>
<organism evidence="2 3">
    <name type="scientific">Albimonas donghaensis</name>
    <dbReference type="NCBI Taxonomy" id="356660"/>
    <lineage>
        <taxon>Bacteria</taxon>
        <taxon>Pseudomonadati</taxon>
        <taxon>Pseudomonadota</taxon>
        <taxon>Alphaproteobacteria</taxon>
        <taxon>Rhodobacterales</taxon>
        <taxon>Paracoccaceae</taxon>
        <taxon>Albimonas</taxon>
    </lineage>
</organism>
<protein>
    <submittedName>
        <fullName evidence="2">Crotonobetainyl-CoA:carnitine CoA-transferase CaiB</fullName>
    </submittedName>
</protein>
<accession>A0A1H3FEB9</accession>
<dbReference type="GO" id="GO:0008410">
    <property type="term" value="F:CoA-transferase activity"/>
    <property type="evidence" value="ECO:0007669"/>
    <property type="project" value="TreeGrafter"/>
</dbReference>
<dbReference type="InterPro" id="IPR023606">
    <property type="entry name" value="CoA-Trfase_III_dom_1_sf"/>
</dbReference>
<dbReference type="InterPro" id="IPR003673">
    <property type="entry name" value="CoA-Trfase_fam_III"/>
</dbReference>
<dbReference type="RefSeq" id="WP_092685228.1">
    <property type="nucleotide sequence ID" value="NZ_FNMZ01000012.1"/>
</dbReference>
<keyword evidence="3" id="KW-1185">Reference proteome</keyword>
<reference evidence="2 3" key="1">
    <citation type="submission" date="2016-10" db="EMBL/GenBank/DDBJ databases">
        <authorList>
            <person name="de Groot N.N."/>
        </authorList>
    </citation>
    <scope>NUCLEOTIDE SEQUENCE [LARGE SCALE GENOMIC DNA]</scope>
    <source>
        <strain evidence="2 3">DSM 17890</strain>
    </source>
</reference>
<dbReference type="Gene3D" id="3.30.1540.10">
    <property type="entry name" value="formyl-coa transferase, domain 3"/>
    <property type="match status" value="1"/>
</dbReference>
<evidence type="ECO:0000313" key="2">
    <source>
        <dbReference type="EMBL" id="SDX89362.1"/>
    </source>
</evidence>
<name>A0A1H3FEB9_9RHOB</name>
<dbReference type="InterPro" id="IPR050483">
    <property type="entry name" value="CoA-transferase_III_domain"/>
</dbReference>
<dbReference type="AlphaFoldDB" id="A0A1H3FEB9"/>
<evidence type="ECO:0000313" key="3">
    <source>
        <dbReference type="Proteomes" id="UP000199118"/>
    </source>
</evidence>
<proteinExistence type="predicted"/>
<dbReference type="PANTHER" id="PTHR48207:SF3">
    <property type="entry name" value="SUCCINATE--HYDROXYMETHYLGLUTARATE COA-TRANSFERASE"/>
    <property type="match status" value="1"/>
</dbReference>
<dbReference type="SUPFAM" id="SSF89796">
    <property type="entry name" value="CoA-transferase family III (CaiB/BaiF)"/>
    <property type="match status" value="1"/>
</dbReference>
<gene>
    <name evidence="2" type="ORF">SAMN05444336_11278</name>
</gene>
<dbReference type="Gene3D" id="3.40.50.10540">
    <property type="entry name" value="Crotonobetainyl-coa:carnitine coa-transferase, domain 1"/>
    <property type="match status" value="1"/>
</dbReference>
<dbReference type="Pfam" id="PF02515">
    <property type="entry name" value="CoA_transf_3"/>
    <property type="match status" value="1"/>
</dbReference>
<sequence length="397" mass="42453">MTSSGARPPRSGPLDRFRVLDLTRIRSGPTCVKQFADWGADVIRIEPPDDRSGYADRSTSDFQNLHRNKRSLTLNLKSDEGREILLRLVDGADVLVENFRPGVMDRLGLGWEALHARNPRLVMGSISGFGQTGPYAERPGFDQVAQGMGGLMSITGLPGQGPVRAGIAVADLGAGLFCAQGILMALLNRERTGEGAWIQSSLLQAQVALLDFQAARWLIDGQAPGQAGNDHPTATPMGVYPTADGAMNIAATGDRMWRAFCEVIGRPDLPEDPRYATPRDRLANRPALNGLIREITATRTAAAWTEALLAAGIPCGPINSIDQVFEDPQVAHLGLVGEVEHPTRGPLKVLNQPIHVSGQAPTLRAPTPEAGEHTDEVLEALGFGPEDIAGLRARGVA</sequence>
<dbReference type="InterPro" id="IPR044855">
    <property type="entry name" value="CoA-Trfase_III_dom3_sf"/>
</dbReference>
<dbReference type="EMBL" id="FNMZ01000012">
    <property type="protein sequence ID" value="SDX89362.1"/>
    <property type="molecule type" value="Genomic_DNA"/>
</dbReference>
<dbReference type="OrthoDB" id="7208981at2"/>
<dbReference type="STRING" id="356660.SAMN05444336_11278"/>
<dbReference type="PANTHER" id="PTHR48207">
    <property type="entry name" value="SUCCINATE--HYDROXYMETHYLGLUTARATE COA-TRANSFERASE"/>
    <property type="match status" value="1"/>
</dbReference>
<dbReference type="Proteomes" id="UP000199118">
    <property type="component" value="Unassembled WGS sequence"/>
</dbReference>
<evidence type="ECO:0000256" key="1">
    <source>
        <dbReference type="ARBA" id="ARBA00022679"/>
    </source>
</evidence>